<feature type="region of interest" description="Disordered" evidence="1">
    <location>
        <begin position="281"/>
        <end position="306"/>
    </location>
</feature>
<evidence type="ECO:0000256" key="1">
    <source>
        <dbReference type="SAM" id="MobiDB-lite"/>
    </source>
</evidence>
<keyword evidence="2" id="KW-0812">Transmembrane</keyword>
<sequence length="337" mass="35229">MPTATTVLAPGTIVEFHNVGALTSAWTPPTDVCSNVPAAVSGLTGPFHDTGLAHPVDNCDGIYGNYVPECTLGAAELDELYELQESPTARLVGYHSPGLQCPDAWETAGVIAMNNGTPSASGVFSPIDFTQAVTETLTFPPGNFMANMLTSVLAPAETAVACCPSGFSIDPYMGCYSHFPATELANKTGCWYLYTGDSALPEPSYYNYTWAYHGTTTVVEEFSMSFPIDWIESDDFSTSTVTLDASGNLPTESANYGDYPPTNAPSYTGIAVREPVWLVHGGDGSEGSGDEGGEDSESESPSAARGLAPSPAWGAIFGVLAAWGVGMVAGVGLLVVW</sequence>
<evidence type="ECO:0000256" key="2">
    <source>
        <dbReference type="SAM" id="Phobius"/>
    </source>
</evidence>
<keyword evidence="2" id="KW-1133">Transmembrane helix</keyword>
<protein>
    <submittedName>
        <fullName evidence="3">Uncharacterized protein</fullName>
    </submittedName>
</protein>
<evidence type="ECO:0000313" key="3">
    <source>
        <dbReference type="EMBL" id="KAH6695390.1"/>
    </source>
</evidence>
<feature type="compositionally biased region" description="Acidic residues" evidence="1">
    <location>
        <begin position="288"/>
        <end position="298"/>
    </location>
</feature>
<evidence type="ECO:0000313" key="4">
    <source>
        <dbReference type="Proteomes" id="UP000770015"/>
    </source>
</evidence>
<keyword evidence="2" id="KW-0472">Membrane</keyword>
<reference evidence="3" key="1">
    <citation type="journal article" date="2021" name="Nat. Commun.">
        <title>Genetic determinants of endophytism in the Arabidopsis root mycobiome.</title>
        <authorList>
            <person name="Mesny F."/>
            <person name="Miyauchi S."/>
            <person name="Thiergart T."/>
            <person name="Pickel B."/>
            <person name="Atanasova L."/>
            <person name="Karlsson M."/>
            <person name="Huettel B."/>
            <person name="Barry K.W."/>
            <person name="Haridas S."/>
            <person name="Chen C."/>
            <person name="Bauer D."/>
            <person name="Andreopoulos W."/>
            <person name="Pangilinan J."/>
            <person name="LaButti K."/>
            <person name="Riley R."/>
            <person name="Lipzen A."/>
            <person name="Clum A."/>
            <person name="Drula E."/>
            <person name="Henrissat B."/>
            <person name="Kohler A."/>
            <person name="Grigoriev I.V."/>
            <person name="Martin F.M."/>
            <person name="Hacquard S."/>
        </authorList>
    </citation>
    <scope>NUCLEOTIDE SEQUENCE</scope>
    <source>
        <strain evidence="3">MPI-SDFR-AT-0117</strain>
    </source>
</reference>
<keyword evidence="4" id="KW-1185">Reference proteome</keyword>
<dbReference type="AlphaFoldDB" id="A0A9P8VMG7"/>
<gene>
    <name evidence="3" type="ORF">F5X68DRAFT_198363</name>
</gene>
<accession>A0A9P8VMG7</accession>
<feature type="transmembrane region" description="Helical" evidence="2">
    <location>
        <begin position="312"/>
        <end position="336"/>
    </location>
</feature>
<name>A0A9P8VMG7_9PEZI</name>
<organism evidence="3 4">
    <name type="scientific">Plectosphaerella plurivora</name>
    <dbReference type="NCBI Taxonomy" id="936078"/>
    <lineage>
        <taxon>Eukaryota</taxon>
        <taxon>Fungi</taxon>
        <taxon>Dikarya</taxon>
        <taxon>Ascomycota</taxon>
        <taxon>Pezizomycotina</taxon>
        <taxon>Sordariomycetes</taxon>
        <taxon>Hypocreomycetidae</taxon>
        <taxon>Glomerellales</taxon>
        <taxon>Plectosphaerellaceae</taxon>
        <taxon>Plectosphaerella</taxon>
    </lineage>
</organism>
<comment type="caution">
    <text evidence="3">The sequence shown here is derived from an EMBL/GenBank/DDBJ whole genome shotgun (WGS) entry which is preliminary data.</text>
</comment>
<dbReference type="EMBL" id="JAGSXJ010000002">
    <property type="protein sequence ID" value="KAH6695390.1"/>
    <property type="molecule type" value="Genomic_DNA"/>
</dbReference>
<dbReference type="OrthoDB" id="5429716at2759"/>
<dbReference type="Proteomes" id="UP000770015">
    <property type="component" value="Unassembled WGS sequence"/>
</dbReference>
<proteinExistence type="predicted"/>